<accession>A0A0F4G7M7</accession>
<comment type="caution">
    <text evidence="1">The sequence shown here is derived from an EMBL/GenBank/DDBJ whole genome shotgun (WGS) entry which is preliminary data.</text>
</comment>
<reference evidence="1 2" key="1">
    <citation type="submission" date="2015-03" db="EMBL/GenBank/DDBJ databases">
        <title>RNA-seq based gene annotation and comparative genomics of four Zymoseptoria species reveal species-specific pathogenicity related genes and transposable element activity.</title>
        <authorList>
            <person name="Grandaubert J."/>
            <person name="Bhattacharyya A."/>
            <person name="Stukenbrock E.H."/>
        </authorList>
    </citation>
    <scope>NUCLEOTIDE SEQUENCE [LARGE SCALE GENOMIC DNA]</scope>
    <source>
        <strain evidence="1 2">Zb18110</strain>
    </source>
</reference>
<dbReference type="EMBL" id="LAFY01004292">
    <property type="protein sequence ID" value="KJX93334.1"/>
    <property type="molecule type" value="Genomic_DNA"/>
</dbReference>
<evidence type="ECO:0000313" key="2">
    <source>
        <dbReference type="Proteomes" id="UP000033647"/>
    </source>
</evidence>
<gene>
    <name evidence="1" type="ORF">TI39_contig4333g00004</name>
</gene>
<sequence length="111" mass="12076">MAAAVANPVVVDTSTRPSRPAFLSARTRTISYKRQNGNVVTLDLHKDSKAAESLRELAKKNPATEQDKKFLAQVESGEPAQGLVAGVYDALSIWIMDAIEIAMFGPYDEPK</sequence>
<name>A0A0F4G7M7_9PEZI</name>
<evidence type="ECO:0000313" key="1">
    <source>
        <dbReference type="EMBL" id="KJX93334.1"/>
    </source>
</evidence>
<organism evidence="1 2">
    <name type="scientific">Zymoseptoria brevis</name>
    <dbReference type="NCBI Taxonomy" id="1047168"/>
    <lineage>
        <taxon>Eukaryota</taxon>
        <taxon>Fungi</taxon>
        <taxon>Dikarya</taxon>
        <taxon>Ascomycota</taxon>
        <taxon>Pezizomycotina</taxon>
        <taxon>Dothideomycetes</taxon>
        <taxon>Dothideomycetidae</taxon>
        <taxon>Mycosphaerellales</taxon>
        <taxon>Mycosphaerellaceae</taxon>
        <taxon>Zymoseptoria</taxon>
    </lineage>
</organism>
<proteinExistence type="predicted"/>
<dbReference type="Proteomes" id="UP000033647">
    <property type="component" value="Unassembled WGS sequence"/>
</dbReference>
<dbReference type="AlphaFoldDB" id="A0A0F4G7M7"/>
<dbReference type="OrthoDB" id="3643592at2759"/>
<protein>
    <submittedName>
        <fullName evidence="1">Uncharacterized protein</fullName>
    </submittedName>
</protein>
<keyword evidence="2" id="KW-1185">Reference proteome</keyword>